<dbReference type="InterPro" id="IPR009057">
    <property type="entry name" value="Homeodomain-like_sf"/>
</dbReference>
<organism evidence="1 2">
    <name type="scientific">Maylandia zebra</name>
    <name type="common">zebra mbuna</name>
    <dbReference type="NCBI Taxonomy" id="106582"/>
    <lineage>
        <taxon>Eukaryota</taxon>
        <taxon>Metazoa</taxon>
        <taxon>Chordata</taxon>
        <taxon>Craniata</taxon>
        <taxon>Vertebrata</taxon>
        <taxon>Euteleostomi</taxon>
        <taxon>Actinopterygii</taxon>
        <taxon>Neopterygii</taxon>
        <taxon>Teleostei</taxon>
        <taxon>Neoteleostei</taxon>
        <taxon>Acanthomorphata</taxon>
        <taxon>Ovalentaria</taxon>
        <taxon>Cichlomorphae</taxon>
        <taxon>Cichliformes</taxon>
        <taxon>Cichlidae</taxon>
        <taxon>African cichlids</taxon>
        <taxon>Pseudocrenilabrinae</taxon>
        <taxon>Haplochromini</taxon>
        <taxon>Maylandia</taxon>
        <taxon>Maylandia zebra complex</taxon>
    </lineage>
</organism>
<keyword evidence="2" id="KW-1185">Reference proteome</keyword>
<dbReference type="AlphaFoldDB" id="A0A3P9CU39"/>
<reference evidence="1" key="3">
    <citation type="submission" date="2025-09" db="UniProtKB">
        <authorList>
            <consortium name="Ensembl"/>
        </authorList>
    </citation>
    <scope>IDENTIFICATION</scope>
</reference>
<evidence type="ECO:0000313" key="1">
    <source>
        <dbReference type="Ensembl" id="ENSMZEP00005025552.1"/>
    </source>
</evidence>
<dbReference type="InterPro" id="IPR036388">
    <property type="entry name" value="WH-like_DNA-bd_sf"/>
</dbReference>
<name>A0A3P9CU39_9CICH</name>
<dbReference type="InterPro" id="IPR036397">
    <property type="entry name" value="RNaseH_sf"/>
</dbReference>
<protein>
    <recommendedName>
        <fullName evidence="3">Transposase Tc1-like domain-containing protein</fullName>
    </recommendedName>
</protein>
<reference evidence="1 2" key="1">
    <citation type="journal article" date="2014" name="Nature">
        <title>The genomic substrate for adaptive radiation in African cichlid fish.</title>
        <authorList>
            <person name="Brawand D."/>
            <person name="Wagner C.E."/>
            <person name="Li Y.I."/>
            <person name="Malinsky M."/>
            <person name="Keller I."/>
            <person name="Fan S."/>
            <person name="Simakov O."/>
            <person name="Ng A.Y."/>
            <person name="Lim Z.W."/>
            <person name="Bezault E."/>
            <person name="Turner-Maier J."/>
            <person name="Johnson J."/>
            <person name="Alcazar R."/>
            <person name="Noh H.J."/>
            <person name="Russell P."/>
            <person name="Aken B."/>
            <person name="Alfoldi J."/>
            <person name="Amemiya C."/>
            <person name="Azzouzi N."/>
            <person name="Baroiller J.F."/>
            <person name="Barloy-Hubler F."/>
            <person name="Berlin A."/>
            <person name="Bloomquist R."/>
            <person name="Carleton K.L."/>
            <person name="Conte M.A."/>
            <person name="D'Cotta H."/>
            <person name="Eshel O."/>
            <person name="Gaffney L."/>
            <person name="Galibert F."/>
            <person name="Gante H.F."/>
            <person name="Gnerre S."/>
            <person name="Greuter L."/>
            <person name="Guyon R."/>
            <person name="Haddad N.S."/>
            <person name="Haerty W."/>
            <person name="Harris R.M."/>
            <person name="Hofmann H.A."/>
            <person name="Hourlier T."/>
            <person name="Hulata G."/>
            <person name="Jaffe D.B."/>
            <person name="Lara M."/>
            <person name="Lee A.P."/>
            <person name="MacCallum I."/>
            <person name="Mwaiko S."/>
            <person name="Nikaido M."/>
            <person name="Nishihara H."/>
            <person name="Ozouf-Costaz C."/>
            <person name="Penman D.J."/>
            <person name="Przybylski D."/>
            <person name="Rakotomanga M."/>
            <person name="Renn S.C.P."/>
            <person name="Ribeiro F.J."/>
            <person name="Ron M."/>
            <person name="Salzburger W."/>
            <person name="Sanchez-Pulido L."/>
            <person name="Santos M.E."/>
            <person name="Searle S."/>
            <person name="Sharpe T."/>
            <person name="Swofford R."/>
            <person name="Tan F.J."/>
            <person name="Williams L."/>
            <person name="Young S."/>
            <person name="Yin S."/>
            <person name="Okada N."/>
            <person name="Kocher T.D."/>
            <person name="Miska E.A."/>
            <person name="Lander E.S."/>
            <person name="Venkatesh B."/>
            <person name="Fernald R.D."/>
            <person name="Meyer A."/>
            <person name="Ponting C.P."/>
            <person name="Streelman J.T."/>
            <person name="Lindblad-Toh K."/>
            <person name="Seehausen O."/>
            <person name="Di Palma F."/>
        </authorList>
    </citation>
    <scope>NUCLEOTIDE SEQUENCE</scope>
</reference>
<dbReference type="STRING" id="106582.ENSMZEP00005025552"/>
<reference evidence="1" key="2">
    <citation type="submission" date="2025-08" db="UniProtKB">
        <authorList>
            <consortium name="Ensembl"/>
        </authorList>
    </citation>
    <scope>IDENTIFICATION</scope>
</reference>
<sequence>MAPHRREMSQNPRKEIISLHKKGEDYKKTGKGLHISQNTVAKVIQKFKKDGSATILQRRPGRPRMLTSRQECLLMRRVEENHHGSSLQLAKAVESQTGVTVSCDTIQRTLQRNGMAHAEKDEVYRDYILWSDETKITVFGTNGFKTVWRRKGEDFKEKCMVPTVKHGGGSPYVGKHWICFYFHCG</sequence>
<proteinExistence type="predicted"/>
<dbReference type="Proteomes" id="UP000265160">
    <property type="component" value="LG9"/>
</dbReference>
<dbReference type="GO" id="GO:0003676">
    <property type="term" value="F:nucleic acid binding"/>
    <property type="evidence" value="ECO:0007669"/>
    <property type="project" value="InterPro"/>
</dbReference>
<evidence type="ECO:0008006" key="3">
    <source>
        <dbReference type="Google" id="ProtNLM"/>
    </source>
</evidence>
<dbReference type="Gene3D" id="1.10.10.10">
    <property type="entry name" value="Winged helix-like DNA-binding domain superfamily/Winged helix DNA-binding domain"/>
    <property type="match status" value="1"/>
</dbReference>
<accession>A0A3P9CU39</accession>
<dbReference type="Pfam" id="PF13565">
    <property type="entry name" value="HTH_32"/>
    <property type="match status" value="1"/>
</dbReference>
<dbReference type="Ensembl" id="ENSMZET00005026380.1">
    <property type="protein sequence ID" value="ENSMZEP00005025552.1"/>
    <property type="gene ID" value="ENSMZEG00005019070.1"/>
</dbReference>
<dbReference type="SUPFAM" id="SSF46689">
    <property type="entry name" value="Homeodomain-like"/>
    <property type="match status" value="1"/>
</dbReference>
<evidence type="ECO:0000313" key="2">
    <source>
        <dbReference type="Proteomes" id="UP000265160"/>
    </source>
</evidence>
<dbReference type="Gene3D" id="3.30.420.10">
    <property type="entry name" value="Ribonuclease H-like superfamily/Ribonuclease H"/>
    <property type="match status" value="1"/>
</dbReference>
<dbReference type="GeneTree" id="ENSGT01150000286914"/>